<feature type="transmembrane region" description="Helical" evidence="7">
    <location>
        <begin position="107"/>
        <end position="125"/>
    </location>
</feature>
<evidence type="ECO:0000256" key="2">
    <source>
        <dbReference type="ARBA" id="ARBA00006364"/>
    </source>
</evidence>
<evidence type="ECO:0000256" key="6">
    <source>
        <dbReference type="ARBA" id="ARBA00023136"/>
    </source>
</evidence>
<dbReference type="GO" id="GO:0005886">
    <property type="term" value="C:plasma membrane"/>
    <property type="evidence" value="ECO:0007669"/>
    <property type="project" value="UniProtKB-SubCell"/>
</dbReference>
<dbReference type="Pfam" id="PF05640">
    <property type="entry name" value="NKAIN"/>
    <property type="match status" value="1"/>
</dbReference>
<protein>
    <recommendedName>
        <fullName evidence="7">Sodium/potassium-transporting ATPase subunit beta-1-interacting protein</fullName>
        <shortName evidence="7">Na(+)/K(+)-transporting ATPase subunit beta-1-interacting protein</shortName>
    </recommendedName>
</protein>
<gene>
    <name evidence="8" type="ORF">LSH36_138g01004</name>
</gene>
<name>A0AAD9N9P2_9ANNE</name>
<dbReference type="PANTHER" id="PTHR13084:SF6">
    <property type="entry name" value="SODIUM_POTASSIUM-TRANSPORTING ATPASE SUBUNIT BETA-1-INTERACTING PROTEIN"/>
    <property type="match status" value="1"/>
</dbReference>
<dbReference type="InterPro" id="IPR008516">
    <property type="entry name" value="Na/K-Atpase_Interacting"/>
</dbReference>
<dbReference type="GO" id="GO:0002028">
    <property type="term" value="P:regulation of sodium ion transport"/>
    <property type="evidence" value="ECO:0007669"/>
    <property type="project" value="UniProtKB-UniRule"/>
</dbReference>
<reference evidence="8" key="1">
    <citation type="journal article" date="2023" name="Mol. Biol. Evol.">
        <title>Third-Generation Sequencing Reveals the Adaptive Role of the Epigenome in Three Deep-Sea Polychaetes.</title>
        <authorList>
            <person name="Perez M."/>
            <person name="Aroh O."/>
            <person name="Sun Y."/>
            <person name="Lan Y."/>
            <person name="Juniper S.K."/>
            <person name="Young C.R."/>
            <person name="Angers B."/>
            <person name="Qian P.Y."/>
        </authorList>
    </citation>
    <scope>NUCLEOTIDE SEQUENCE</scope>
    <source>
        <strain evidence="8">P08H-3</strain>
    </source>
</reference>
<dbReference type="Proteomes" id="UP001208570">
    <property type="component" value="Unassembled WGS sequence"/>
</dbReference>
<keyword evidence="6 7" id="KW-0472">Membrane</keyword>
<feature type="transmembrane region" description="Helical" evidence="7">
    <location>
        <begin position="12"/>
        <end position="38"/>
    </location>
</feature>
<comment type="subcellular location">
    <subcellularLocation>
        <location evidence="1 7">Cell membrane</location>
        <topology evidence="1 7">Multi-pass membrane protein</topology>
    </subcellularLocation>
</comment>
<dbReference type="PANTHER" id="PTHR13084">
    <property type="entry name" value="T-CELL LYMPHOMA BREAKPOINT-ASSOCIATED TARGET 1-RELATED"/>
    <property type="match status" value="1"/>
</dbReference>
<comment type="caution">
    <text evidence="7">Lacks conserved residue(s) required for the propagation of feature annotation.</text>
</comment>
<evidence type="ECO:0000313" key="9">
    <source>
        <dbReference type="Proteomes" id="UP001208570"/>
    </source>
</evidence>
<dbReference type="EMBL" id="JAODUP010000138">
    <property type="protein sequence ID" value="KAK2160181.1"/>
    <property type="molecule type" value="Genomic_DNA"/>
</dbReference>
<keyword evidence="4 7" id="KW-0812">Transmembrane</keyword>
<sequence>MKRCTGRRFFICWFIFELYAVWTVLWITWNLFIMSFYLELGVLHRDLPTLNLGTMNKSWWLENGIGCKVNDLAQVKSTGDPLVRKRPHEEDVEGCILQYYYIEVIQGVIHCVVAVIGFCGAVYLCRLYTEEEEPEYCELGNFKKHPKDDKSSAPPTYVISHDHQLKSQLPPYFVM</sequence>
<dbReference type="AlphaFoldDB" id="A0AAD9N9P2"/>
<comment type="caution">
    <text evidence="8">The sequence shown here is derived from an EMBL/GenBank/DDBJ whole genome shotgun (WGS) entry which is preliminary data.</text>
</comment>
<organism evidence="8 9">
    <name type="scientific">Paralvinella palmiformis</name>
    <dbReference type="NCBI Taxonomy" id="53620"/>
    <lineage>
        <taxon>Eukaryota</taxon>
        <taxon>Metazoa</taxon>
        <taxon>Spiralia</taxon>
        <taxon>Lophotrochozoa</taxon>
        <taxon>Annelida</taxon>
        <taxon>Polychaeta</taxon>
        <taxon>Sedentaria</taxon>
        <taxon>Canalipalpata</taxon>
        <taxon>Terebellida</taxon>
        <taxon>Terebelliformia</taxon>
        <taxon>Alvinellidae</taxon>
        <taxon>Paralvinella</taxon>
    </lineage>
</organism>
<evidence type="ECO:0000256" key="7">
    <source>
        <dbReference type="RuleBase" id="RU368041"/>
    </source>
</evidence>
<evidence type="ECO:0000256" key="3">
    <source>
        <dbReference type="ARBA" id="ARBA00022475"/>
    </source>
</evidence>
<keyword evidence="9" id="KW-1185">Reference proteome</keyword>
<comment type="similarity">
    <text evidence="2 7">Belongs to the NKAIN family.</text>
</comment>
<evidence type="ECO:0000256" key="4">
    <source>
        <dbReference type="ARBA" id="ARBA00022692"/>
    </source>
</evidence>
<keyword evidence="3 7" id="KW-1003">Cell membrane</keyword>
<evidence type="ECO:0000313" key="8">
    <source>
        <dbReference type="EMBL" id="KAK2160181.1"/>
    </source>
</evidence>
<evidence type="ECO:0000256" key="1">
    <source>
        <dbReference type="ARBA" id="ARBA00004651"/>
    </source>
</evidence>
<evidence type="ECO:0000256" key="5">
    <source>
        <dbReference type="ARBA" id="ARBA00022989"/>
    </source>
</evidence>
<keyword evidence="5 7" id="KW-1133">Transmembrane helix</keyword>
<proteinExistence type="inferred from homology"/>
<accession>A0AAD9N9P2</accession>